<organism evidence="3 4">
    <name type="scientific">Agaricus bisporus var. burnettii</name>
    <dbReference type="NCBI Taxonomy" id="192524"/>
    <lineage>
        <taxon>Eukaryota</taxon>
        <taxon>Fungi</taxon>
        <taxon>Dikarya</taxon>
        <taxon>Basidiomycota</taxon>
        <taxon>Agaricomycotina</taxon>
        <taxon>Agaricomycetes</taxon>
        <taxon>Agaricomycetidae</taxon>
        <taxon>Agaricales</taxon>
        <taxon>Agaricineae</taxon>
        <taxon>Agaricaceae</taxon>
        <taxon>Agaricus</taxon>
    </lineage>
</organism>
<comment type="caution">
    <text evidence="3">The sequence shown here is derived from an EMBL/GenBank/DDBJ whole genome shotgun (WGS) entry which is preliminary data.</text>
</comment>
<dbReference type="GO" id="GO:0003677">
    <property type="term" value="F:DNA binding"/>
    <property type="evidence" value="ECO:0007669"/>
    <property type="project" value="UniProtKB-KW"/>
</dbReference>
<dbReference type="AlphaFoldDB" id="A0A8H7C4L4"/>
<dbReference type="InterPro" id="IPR011010">
    <property type="entry name" value="DNA_brk_join_enz"/>
</dbReference>
<dbReference type="SUPFAM" id="SSF47823">
    <property type="entry name" value="lambda integrase-like, N-terminal domain"/>
    <property type="match status" value="1"/>
</dbReference>
<proteinExistence type="predicted"/>
<name>A0A8H7C4L4_AGABI</name>
<dbReference type="SUPFAM" id="SSF56349">
    <property type="entry name" value="DNA breaking-rejoining enzymes"/>
    <property type="match status" value="1"/>
</dbReference>
<evidence type="ECO:0000313" key="3">
    <source>
        <dbReference type="EMBL" id="KAF7761975.1"/>
    </source>
</evidence>
<dbReference type="Gene3D" id="1.10.443.10">
    <property type="entry name" value="Intergrase catalytic core"/>
    <property type="match status" value="1"/>
</dbReference>
<dbReference type="InterPro" id="IPR052925">
    <property type="entry name" value="Phage_Integrase-like_Recomb"/>
</dbReference>
<dbReference type="EMBL" id="JABXXO010000013">
    <property type="protein sequence ID" value="KAF7761975.1"/>
    <property type="molecule type" value="Genomic_DNA"/>
</dbReference>
<dbReference type="InterPro" id="IPR013762">
    <property type="entry name" value="Integrase-like_cat_sf"/>
</dbReference>
<keyword evidence="2" id="KW-0233">DNA recombination</keyword>
<dbReference type="PANTHER" id="PTHR34605">
    <property type="entry name" value="PHAGE_INTEGRASE DOMAIN-CONTAINING PROTEIN"/>
    <property type="match status" value="1"/>
</dbReference>
<evidence type="ECO:0000256" key="2">
    <source>
        <dbReference type="ARBA" id="ARBA00023172"/>
    </source>
</evidence>
<accession>A0A8H7C4L4</accession>
<dbReference type="PANTHER" id="PTHR34605:SF3">
    <property type="entry name" value="P CELL-TYPE AGGLUTINATION PROTEIN MAP4-LIKE-RELATED"/>
    <property type="match status" value="1"/>
</dbReference>
<evidence type="ECO:0008006" key="5">
    <source>
        <dbReference type="Google" id="ProtNLM"/>
    </source>
</evidence>
<reference evidence="3 4" key="1">
    <citation type="journal article" name="Sci. Rep.">
        <title>Telomere-to-telomere assembled and centromere annotated genomes of the two main subspecies of the button mushroom Agaricus bisporus reveal especially polymorphic chromosome ends.</title>
        <authorList>
            <person name="Sonnenberg A.S.M."/>
            <person name="Sedaghat-Telgerd N."/>
            <person name="Lavrijssen B."/>
            <person name="Ohm R.A."/>
            <person name="Hendrickx P.M."/>
            <person name="Scholtmeijer K."/>
            <person name="Baars J.J.P."/>
            <person name="van Peer A."/>
        </authorList>
    </citation>
    <scope>NUCLEOTIDE SEQUENCE [LARGE SCALE GENOMIC DNA]</scope>
    <source>
        <strain evidence="3 4">H119_p4</strain>
    </source>
</reference>
<dbReference type="GO" id="GO:0006310">
    <property type="term" value="P:DNA recombination"/>
    <property type="evidence" value="ECO:0007669"/>
    <property type="project" value="UniProtKB-KW"/>
</dbReference>
<dbReference type="Proteomes" id="UP000629468">
    <property type="component" value="Unassembled WGS sequence"/>
</dbReference>
<sequence>MIDEALNNSIDRSTSQTYDSQLNSYIYFCNIHHLPTQPTPHNLARYVVYMAQFIKPSSIETYLSGITYRLQPYFPEAKIVRDNIFLKNVVKGVKRMKNSPVSRKQPITFSQLNNIASQLRDSPHIDDALFLSLLTTGFFALLRLGELTDPNDHRLQNRRKTIRRDSVISNSSSIQFILPASKTDKFFNGNQVMIHSNHSPNDPISSFHHYLKLRDAAFPNNIWLWLTSQGSPPTRRWFMSRFHLYFDARYGGHSLRAGGATLLASKGISFDIIQSLGRWSSEAFRIYIRQHPSILLQQLHPSPSSPP</sequence>
<evidence type="ECO:0000313" key="4">
    <source>
        <dbReference type="Proteomes" id="UP000629468"/>
    </source>
</evidence>
<dbReference type="InterPro" id="IPR010998">
    <property type="entry name" value="Integrase_recombinase_N"/>
</dbReference>
<dbReference type="GO" id="GO:0015074">
    <property type="term" value="P:DNA integration"/>
    <property type="evidence" value="ECO:0007669"/>
    <property type="project" value="InterPro"/>
</dbReference>
<dbReference type="Gene3D" id="1.10.150.130">
    <property type="match status" value="1"/>
</dbReference>
<keyword evidence="1" id="KW-0238">DNA-binding</keyword>
<gene>
    <name evidence="3" type="ORF">Agabi119p4_9967</name>
</gene>
<protein>
    <recommendedName>
        <fullName evidence="5">Tyr recombinase domain-containing protein</fullName>
    </recommendedName>
</protein>
<evidence type="ECO:0000256" key="1">
    <source>
        <dbReference type="ARBA" id="ARBA00023125"/>
    </source>
</evidence>